<dbReference type="SUPFAM" id="SSF160519">
    <property type="entry name" value="BB2672-like"/>
    <property type="match status" value="1"/>
</dbReference>
<name>A0ABY9ASV6_PARCI</name>
<dbReference type="Proteomes" id="UP001242732">
    <property type="component" value="Chromosome"/>
</dbReference>
<proteinExistence type="predicted"/>
<evidence type="ECO:0000313" key="1">
    <source>
        <dbReference type="EMBL" id="WIY49981.1"/>
    </source>
</evidence>
<protein>
    <submittedName>
        <fullName evidence="1">Amino acid synthesis family protein</fullName>
    </submittedName>
</protein>
<dbReference type="EMBL" id="CP127363">
    <property type="protein sequence ID" value="WIY49981.1"/>
    <property type="molecule type" value="Genomic_DNA"/>
</dbReference>
<evidence type="ECO:0000313" key="2">
    <source>
        <dbReference type="Proteomes" id="UP001242732"/>
    </source>
</evidence>
<keyword evidence="2" id="KW-1185">Reference proteome</keyword>
<dbReference type="RefSeq" id="WP_011796846.1">
    <property type="nucleotide sequence ID" value="NZ_CP023687.1"/>
</dbReference>
<dbReference type="InterPro" id="IPR035936">
    <property type="entry name" value="BB2672"/>
</dbReference>
<organism evidence="1 2">
    <name type="scientific">Paracidovorax citrulli</name>
    <name type="common">Acidovorax citrulli</name>
    <dbReference type="NCBI Taxonomy" id="80869"/>
    <lineage>
        <taxon>Bacteria</taxon>
        <taxon>Pseudomonadati</taxon>
        <taxon>Pseudomonadota</taxon>
        <taxon>Betaproteobacteria</taxon>
        <taxon>Burkholderiales</taxon>
        <taxon>Comamonadaceae</taxon>
        <taxon>Paracidovorax</taxon>
    </lineage>
</organism>
<reference evidence="1 2" key="1">
    <citation type="submission" date="2023-06" db="EMBL/GenBank/DDBJ databases">
        <authorList>
            <person name="Ham H."/>
            <person name="Park D.S."/>
        </authorList>
    </citation>
    <scope>NUCLEOTIDE SEQUENCE [LARGE SCALE GENOMIC DNA]</scope>
    <source>
        <strain evidence="1 2">KACC 17005</strain>
    </source>
</reference>
<accession>A0ABY9ASV6</accession>
<gene>
    <name evidence="1" type="ORF">QRO08_05240</name>
</gene>
<sequence>MKIRRFFIQKETIPPAPQRPAARQVQRVVAAAVLENPFAGRWQEELSALYPAGHAIGERLTAEALRQIDGGAAAVEAYGKGAIVGYGGDMEHAAALLHPLFGRAVRAGLPGAQSIMPSTAKRGGPGTLLDVPVHHVLDPWSFDHFDAVTFGIAEAPLPEEIVVALVLCAGGRPMARVAPQA</sequence>
<dbReference type="InterPro" id="IPR009569">
    <property type="entry name" value="AA_synth_put"/>
</dbReference>
<dbReference type="Gene3D" id="3.30.1330.110">
    <property type="entry name" value="BB2672"/>
    <property type="match status" value="1"/>
</dbReference>
<dbReference type="Pfam" id="PF06684">
    <property type="entry name" value="AA_synth"/>
    <property type="match status" value="1"/>
</dbReference>